<dbReference type="Gene3D" id="3.10.350.10">
    <property type="entry name" value="LysM domain"/>
    <property type="match status" value="1"/>
</dbReference>
<dbReference type="SMART" id="SM00257">
    <property type="entry name" value="LysM"/>
    <property type="match status" value="1"/>
</dbReference>
<dbReference type="SUPFAM" id="SSF54106">
    <property type="entry name" value="LysM domain"/>
    <property type="match status" value="1"/>
</dbReference>
<dbReference type="InterPro" id="IPR036779">
    <property type="entry name" value="LysM_dom_sf"/>
</dbReference>
<dbReference type="SUPFAM" id="SSF51261">
    <property type="entry name" value="Duplicated hybrid motif"/>
    <property type="match status" value="1"/>
</dbReference>
<evidence type="ECO:0000313" key="2">
    <source>
        <dbReference type="EMBL" id="MBL4954098.1"/>
    </source>
</evidence>
<accession>A0ABS1TS26</accession>
<keyword evidence="3" id="KW-1185">Reference proteome</keyword>
<evidence type="ECO:0000313" key="3">
    <source>
        <dbReference type="Proteomes" id="UP000623967"/>
    </source>
</evidence>
<sequence length="248" mass="27480">MRDYIRRFLIAIIMALCVSLLFLGGKHSEAAGVTNKGENGHWLWPTDGIITDTYGTRLGKHKGIDIAGGRETPIIAVQDGVVEKSYFSDTYGNVVFIKHVNNIVAVYAHLNKRMVHKGQNIKRGQLIGKMGKTGQATGTHLHFEVHNREWRYDKKFAFNPEKLLGSTEVGEVVQAGVARNRALTASSHVRSLKRGNVRNTGPANQYVVRRGDTLSSIALKKKVPVAKIKKMNGLNSDFIVPNQVLILK</sequence>
<protein>
    <submittedName>
        <fullName evidence="2">Peptidoglycan DD-metalloendopeptidase family protein</fullName>
    </submittedName>
</protein>
<dbReference type="PANTHER" id="PTHR21666:SF270">
    <property type="entry name" value="MUREIN HYDROLASE ACTIVATOR ENVC"/>
    <property type="match status" value="1"/>
</dbReference>
<organism evidence="2 3">
    <name type="scientific">Neobacillus paridis</name>
    <dbReference type="NCBI Taxonomy" id="2803862"/>
    <lineage>
        <taxon>Bacteria</taxon>
        <taxon>Bacillati</taxon>
        <taxon>Bacillota</taxon>
        <taxon>Bacilli</taxon>
        <taxon>Bacillales</taxon>
        <taxon>Bacillaceae</taxon>
        <taxon>Neobacillus</taxon>
    </lineage>
</organism>
<dbReference type="PANTHER" id="PTHR21666">
    <property type="entry name" value="PEPTIDASE-RELATED"/>
    <property type="match status" value="1"/>
</dbReference>
<comment type="caution">
    <text evidence="2">The sequence shown here is derived from an EMBL/GenBank/DDBJ whole genome shotgun (WGS) entry which is preliminary data.</text>
</comment>
<dbReference type="PROSITE" id="PS51782">
    <property type="entry name" value="LYSM"/>
    <property type="match status" value="1"/>
</dbReference>
<reference evidence="2 3" key="1">
    <citation type="submission" date="2021-01" db="EMBL/GenBank/DDBJ databases">
        <title>Genome public.</title>
        <authorList>
            <person name="Liu C."/>
            <person name="Sun Q."/>
        </authorList>
    </citation>
    <scope>NUCLEOTIDE SEQUENCE [LARGE SCALE GENOMIC DNA]</scope>
    <source>
        <strain evidence="2 3">YIM B02564</strain>
    </source>
</reference>
<proteinExistence type="predicted"/>
<dbReference type="Pfam" id="PF01476">
    <property type="entry name" value="LysM"/>
    <property type="match status" value="1"/>
</dbReference>
<dbReference type="EMBL" id="JAESWB010000278">
    <property type="protein sequence ID" value="MBL4954098.1"/>
    <property type="molecule type" value="Genomic_DNA"/>
</dbReference>
<dbReference type="InterPro" id="IPR016047">
    <property type="entry name" value="M23ase_b-sheet_dom"/>
</dbReference>
<feature type="domain" description="LysM" evidence="1">
    <location>
        <begin position="204"/>
        <end position="247"/>
    </location>
</feature>
<dbReference type="CDD" id="cd12797">
    <property type="entry name" value="M23_peptidase"/>
    <property type="match status" value="1"/>
</dbReference>
<name>A0ABS1TS26_9BACI</name>
<dbReference type="RefSeq" id="WP_202655356.1">
    <property type="nucleotide sequence ID" value="NZ_JAESWB010000278.1"/>
</dbReference>
<dbReference type="Pfam" id="PF01551">
    <property type="entry name" value="Peptidase_M23"/>
    <property type="match status" value="1"/>
</dbReference>
<dbReference type="CDD" id="cd00118">
    <property type="entry name" value="LysM"/>
    <property type="match status" value="1"/>
</dbReference>
<dbReference type="InterPro" id="IPR050570">
    <property type="entry name" value="Cell_wall_metabolism_enzyme"/>
</dbReference>
<dbReference type="InterPro" id="IPR018392">
    <property type="entry name" value="LysM"/>
</dbReference>
<gene>
    <name evidence="2" type="ORF">JK635_18185</name>
</gene>
<dbReference type="InterPro" id="IPR011055">
    <property type="entry name" value="Dup_hybrid_motif"/>
</dbReference>
<evidence type="ECO:0000259" key="1">
    <source>
        <dbReference type="PROSITE" id="PS51782"/>
    </source>
</evidence>
<dbReference type="Proteomes" id="UP000623967">
    <property type="component" value="Unassembled WGS sequence"/>
</dbReference>
<dbReference type="Gene3D" id="2.70.70.10">
    <property type="entry name" value="Glucose Permease (Domain IIA)"/>
    <property type="match status" value="1"/>
</dbReference>